<organism evidence="1 2">
    <name type="scientific">Aureococcus anophagefferens</name>
    <name type="common">Harmful bloom alga</name>
    <dbReference type="NCBI Taxonomy" id="44056"/>
    <lineage>
        <taxon>Eukaryota</taxon>
        <taxon>Sar</taxon>
        <taxon>Stramenopiles</taxon>
        <taxon>Ochrophyta</taxon>
        <taxon>Pelagophyceae</taxon>
        <taxon>Pelagomonadales</taxon>
        <taxon>Pelagomonadaceae</taxon>
        <taxon>Aureococcus</taxon>
    </lineage>
</organism>
<dbReference type="EMBL" id="JBBJCI010000034">
    <property type="protein sequence ID" value="KAK7253744.1"/>
    <property type="molecule type" value="Genomic_DNA"/>
</dbReference>
<sequence length="137" mass="13534">MGGAGSVARPPAPAAWGAGGDVLCVELRAATGFPAAPPAGGGLPFVALRVGASDDAPVAARWPHARRAETAPVWRGWRPLGAPRAARRLPSSSSRARARTLDLVGADGAVAPGDVTASVGGCALVFAARVATAAPIQ</sequence>
<accession>A0ABR1GCN0</accession>
<evidence type="ECO:0000313" key="1">
    <source>
        <dbReference type="EMBL" id="KAK7253744.1"/>
    </source>
</evidence>
<gene>
    <name evidence="1" type="ORF">SO694_00002449</name>
</gene>
<proteinExistence type="predicted"/>
<dbReference type="Proteomes" id="UP001363151">
    <property type="component" value="Unassembled WGS sequence"/>
</dbReference>
<keyword evidence="2" id="KW-1185">Reference proteome</keyword>
<comment type="caution">
    <text evidence="1">The sequence shown here is derived from an EMBL/GenBank/DDBJ whole genome shotgun (WGS) entry which is preliminary data.</text>
</comment>
<name>A0ABR1GCN0_AURAN</name>
<reference evidence="1 2" key="1">
    <citation type="submission" date="2024-03" db="EMBL/GenBank/DDBJ databases">
        <title>Aureococcus anophagefferens CCMP1851 and Kratosvirus quantuckense: Draft genome of a second virus-susceptible host strain in the model system.</title>
        <authorList>
            <person name="Chase E."/>
            <person name="Truchon A.R."/>
            <person name="Schepens W."/>
            <person name="Wilhelm S.W."/>
        </authorList>
    </citation>
    <scope>NUCLEOTIDE SEQUENCE [LARGE SCALE GENOMIC DNA]</scope>
    <source>
        <strain evidence="1 2">CCMP1851</strain>
    </source>
</reference>
<evidence type="ECO:0000313" key="2">
    <source>
        <dbReference type="Proteomes" id="UP001363151"/>
    </source>
</evidence>
<protein>
    <submittedName>
        <fullName evidence="1">Uncharacterized protein</fullName>
    </submittedName>
</protein>